<dbReference type="Proteomes" id="UP000648075">
    <property type="component" value="Unassembled WGS sequence"/>
</dbReference>
<dbReference type="AlphaFoldDB" id="A0A918PK90"/>
<proteinExistence type="predicted"/>
<reference evidence="2" key="1">
    <citation type="journal article" date="2014" name="Int. J. Syst. Evol. Microbiol.">
        <title>Complete genome sequence of Corynebacterium casei LMG S-19264T (=DSM 44701T), isolated from a smear-ripened cheese.</title>
        <authorList>
            <consortium name="US DOE Joint Genome Institute (JGI-PGF)"/>
            <person name="Walter F."/>
            <person name="Albersmeier A."/>
            <person name="Kalinowski J."/>
            <person name="Ruckert C."/>
        </authorList>
    </citation>
    <scope>NUCLEOTIDE SEQUENCE</scope>
    <source>
        <strain evidence="2">KCTC 32255</strain>
    </source>
</reference>
<dbReference type="Gene3D" id="2.60.120.1600">
    <property type="match status" value="1"/>
</dbReference>
<name>A0A918PK90_9SPHN</name>
<dbReference type="EMBL" id="BMZA01000012">
    <property type="protein sequence ID" value="GGZ11272.1"/>
    <property type="molecule type" value="Genomic_DNA"/>
</dbReference>
<sequence length="407" mass="45886">MSIGEHERLALRQAWQNHCTALNAVVSDAIDGKLGDARDGNELAELVRSIGRISAMSLQHRMDFNDPNFPLFLRQMDDRFRYGGPDNNIAYFQASLNGGATYRIRGNNGGRTMNIGMLWDENITADDDGTFEVTVSAKEQPGNWTPIPADLRGDTHIPEIYPAAGSFNIRRYDWDWDSDLAPGWLSIERVDEQAPAYPAALEAGQFAAQIENATRLFRAAARWWNQRAADVRAHNPVNEITPPSTLPPGVKNYKPPVNAGRPWLFYGIVCLDLGDDEAIVIETDLPDGAYWSFTLYNMWWESPDIMNRQTSLNQNQTHIDADGKARFVISAKDPGVPNWLDSGGPRRGFLHYRWFRPDVKVPVPTSRLVKFDDIAAAMPSDHPRIDLAGRKAILSKRREQLAKRFQR</sequence>
<feature type="domain" description="DUF1214" evidence="1">
    <location>
        <begin position="279"/>
        <end position="358"/>
    </location>
</feature>
<gene>
    <name evidence="2" type="ORF">GCM10011614_27810</name>
</gene>
<evidence type="ECO:0000259" key="1">
    <source>
        <dbReference type="Pfam" id="PF06742"/>
    </source>
</evidence>
<dbReference type="Pfam" id="PF06742">
    <property type="entry name" value="DUF1214"/>
    <property type="match status" value="1"/>
</dbReference>
<organism evidence="2 3">
    <name type="scientific">Novosphingobium colocasiae</name>
    <dbReference type="NCBI Taxonomy" id="1256513"/>
    <lineage>
        <taxon>Bacteria</taxon>
        <taxon>Pseudomonadati</taxon>
        <taxon>Pseudomonadota</taxon>
        <taxon>Alphaproteobacteria</taxon>
        <taxon>Sphingomonadales</taxon>
        <taxon>Sphingomonadaceae</taxon>
        <taxon>Novosphingobium</taxon>
    </lineage>
</organism>
<evidence type="ECO:0000313" key="2">
    <source>
        <dbReference type="EMBL" id="GGZ11272.1"/>
    </source>
</evidence>
<keyword evidence="3" id="KW-1185">Reference proteome</keyword>
<accession>A0A918PK90</accession>
<dbReference type="InterPro" id="IPR010621">
    <property type="entry name" value="DUF1214"/>
</dbReference>
<dbReference type="SUPFAM" id="SSF160935">
    <property type="entry name" value="VPA0735-like"/>
    <property type="match status" value="1"/>
</dbReference>
<evidence type="ECO:0000313" key="3">
    <source>
        <dbReference type="Proteomes" id="UP000648075"/>
    </source>
</evidence>
<protein>
    <recommendedName>
        <fullName evidence="1">DUF1214 domain-containing protein</fullName>
    </recommendedName>
</protein>
<reference evidence="2" key="2">
    <citation type="submission" date="2020-09" db="EMBL/GenBank/DDBJ databases">
        <authorList>
            <person name="Sun Q."/>
            <person name="Kim S."/>
        </authorList>
    </citation>
    <scope>NUCLEOTIDE SEQUENCE</scope>
    <source>
        <strain evidence="2">KCTC 32255</strain>
    </source>
</reference>
<comment type="caution">
    <text evidence="2">The sequence shown here is derived from an EMBL/GenBank/DDBJ whole genome shotgun (WGS) entry which is preliminary data.</text>
</comment>